<feature type="compositionally biased region" description="Low complexity" evidence="6">
    <location>
        <begin position="1"/>
        <end position="14"/>
    </location>
</feature>
<dbReference type="InterPro" id="IPR017884">
    <property type="entry name" value="SANT_dom"/>
</dbReference>
<dbReference type="PROSITE" id="PS51294">
    <property type="entry name" value="HTH_MYB"/>
    <property type="match status" value="1"/>
</dbReference>
<dbReference type="AlphaFoldDB" id="A0AAW1NZM0"/>
<dbReference type="Gene3D" id="1.10.10.60">
    <property type="entry name" value="Homeodomain-like"/>
    <property type="match status" value="2"/>
</dbReference>
<accession>A0AAW1NZM0</accession>
<dbReference type="InterPro" id="IPR009057">
    <property type="entry name" value="Homeodomain-like_sf"/>
</dbReference>
<dbReference type="FunFam" id="1.10.10.60:FF:000009">
    <property type="entry name" value="transcription factor MYB1R1"/>
    <property type="match status" value="1"/>
</dbReference>
<evidence type="ECO:0000256" key="6">
    <source>
        <dbReference type="SAM" id="MobiDB-lite"/>
    </source>
</evidence>
<name>A0AAW1NZM0_9CHLO</name>
<evidence type="ECO:0000313" key="10">
    <source>
        <dbReference type="EMBL" id="KAK9803253.1"/>
    </source>
</evidence>
<feature type="domain" description="HTH myb-type" evidence="9">
    <location>
        <begin position="105"/>
        <end position="162"/>
    </location>
</feature>
<dbReference type="CDD" id="cd00167">
    <property type="entry name" value="SANT"/>
    <property type="match status" value="2"/>
</dbReference>
<dbReference type="GO" id="GO:0005634">
    <property type="term" value="C:nucleus"/>
    <property type="evidence" value="ECO:0007669"/>
    <property type="project" value="UniProtKB-SubCell"/>
</dbReference>
<dbReference type="InterPro" id="IPR006447">
    <property type="entry name" value="Myb_dom_plants"/>
</dbReference>
<dbReference type="GO" id="GO:0006355">
    <property type="term" value="P:regulation of DNA-templated transcription"/>
    <property type="evidence" value="ECO:0007669"/>
    <property type="project" value="UniProtKB-ARBA"/>
</dbReference>
<proteinExistence type="predicted"/>
<comment type="caution">
    <text evidence="10">The sequence shown here is derived from an EMBL/GenBank/DDBJ whole genome shotgun (WGS) entry which is preliminary data.</text>
</comment>
<dbReference type="InterPro" id="IPR001005">
    <property type="entry name" value="SANT/Myb"/>
</dbReference>
<evidence type="ECO:0000259" key="9">
    <source>
        <dbReference type="PROSITE" id="PS51294"/>
    </source>
</evidence>
<evidence type="ECO:0000256" key="2">
    <source>
        <dbReference type="ARBA" id="ARBA00023015"/>
    </source>
</evidence>
<dbReference type="InterPro" id="IPR052245">
    <property type="entry name" value="Plant_Stress_Dev_TF"/>
</dbReference>
<comment type="subcellular location">
    <subcellularLocation>
        <location evidence="1">Nucleus</location>
    </subcellularLocation>
</comment>
<keyword evidence="5" id="KW-0539">Nucleus</keyword>
<evidence type="ECO:0000256" key="3">
    <source>
        <dbReference type="ARBA" id="ARBA00023125"/>
    </source>
</evidence>
<evidence type="ECO:0000256" key="5">
    <source>
        <dbReference type="ARBA" id="ARBA00023242"/>
    </source>
</evidence>
<dbReference type="Proteomes" id="UP001465755">
    <property type="component" value="Unassembled WGS sequence"/>
</dbReference>
<evidence type="ECO:0000256" key="4">
    <source>
        <dbReference type="ARBA" id="ARBA00023163"/>
    </source>
</evidence>
<gene>
    <name evidence="10" type="ORF">WJX73_010567</name>
</gene>
<keyword evidence="3" id="KW-0238">DNA-binding</keyword>
<feature type="region of interest" description="Disordered" evidence="6">
    <location>
        <begin position="1"/>
        <end position="32"/>
    </location>
</feature>
<reference evidence="10 11" key="1">
    <citation type="journal article" date="2024" name="Nat. Commun.">
        <title>Phylogenomics reveals the evolutionary origins of lichenization in chlorophyte algae.</title>
        <authorList>
            <person name="Puginier C."/>
            <person name="Libourel C."/>
            <person name="Otte J."/>
            <person name="Skaloud P."/>
            <person name="Haon M."/>
            <person name="Grisel S."/>
            <person name="Petersen M."/>
            <person name="Berrin J.G."/>
            <person name="Delaux P.M."/>
            <person name="Dal Grande F."/>
            <person name="Keller J."/>
        </authorList>
    </citation>
    <scope>NUCLEOTIDE SEQUENCE [LARGE SCALE GENOMIC DNA]</scope>
    <source>
        <strain evidence="10 11">SAG 2036</strain>
    </source>
</reference>
<organism evidence="10 11">
    <name type="scientific">Symbiochloris irregularis</name>
    <dbReference type="NCBI Taxonomy" id="706552"/>
    <lineage>
        <taxon>Eukaryota</taxon>
        <taxon>Viridiplantae</taxon>
        <taxon>Chlorophyta</taxon>
        <taxon>core chlorophytes</taxon>
        <taxon>Trebouxiophyceae</taxon>
        <taxon>Trebouxiales</taxon>
        <taxon>Trebouxiaceae</taxon>
        <taxon>Symbiochloris</taxon>
    </lineage>
</organism>
<dbReference type="InterPro" id="IPR017930">
    <property type="entry name" value="Myb_dom"/>
</dbReference>
<evidence type="ECO:0000313" key="11">
    <source>
        <dbReference type="Proteomes" id="UP001465755"/>
    </source>
</evidence>
<keyword evidence="11" id="KW-1185">Reference proteome</keyword>
<feature type="compositionally biased region" description="Polar residues" evidence="6">
    <location>
        <begin position="15"/>
        <end position="25"/>
    </location>
</feature>
<dbReference type="GO" id="GO:0003677">
    <property type="term" value="F:DNA binding"/>
    <property type="evidence" value="ECO:0007669"/>
    <property type="project" value="UniProtKB-KW"/>
</dbReference>
<dbReference type="PROSITE" id="PS50090">
    <property type="entry name" value="MYB_LIKE"/>
    <property type="match status" value="1"/>
</dbReference>
<dbReference type="EMBL" id="JALJOQ010000061">
    <property type="protein sequence ID" value="KAK9803253.1"/>
    <property type="molecule type" value="Genomic_DNA"/>
</dbReference>
<dbReference type="PANTHER" id="PTHR44191:SF2">
    <property type="entry name" value="TRANSCRIPTION FACTOR MYBS1"/>
    <property type="match status" value="1"/>
</dbReference>
<dbReference type="SUPFAM" id="SSF46689">
    <property type="entry name" value="Homeodomain-like"/>
    <property type="match status" value="2"/>
</dbReference>
<protein>
    <recommendedName>
        <fullName evidence="12">MYB transcription factor</fullName>
    </recommendedName>
</protein>
<sequence>MAAAAVSPAPASSARSLQTERSPSEWSPEEDKRLESLLADNWASPERLQKVAIHLNRTSEAVQLRFKLLQEDIANIEAGLIPLPKYDASTDAELTATRPSKLAADQERRKGIPWTEEEHRLFLMGLAKFGKGDWRSISRNFVVSRTPTQVASHAQKYFIRLNSLNKKDKRRASIHDITSAGVPGAPELAGATPGLMGPSMGTIPHMPPAMLPMNGGIPMATGVPMHGHPQPMGSHPIAMTPAQAVPQQ</sequence>
<feature type="domain" description="SANT" evidence="8">
    <location>
        <begin position="114"/>
        <end position="162"/>
    </location>
</feature>
<dbReference type="Pfam" id="PF00249">
    <property type="entry name" value="Myb_DNA-binding"/>
    <property type="match status" value="1"/>
</dbReference>
<dbReference type="PROSITE" id="PS51293">
    <property type="entry name" value="SANT"/>
    <property type="match status" value="1"/>
</dbReference>
<keyword evidence="4" id="KW-0804">Transcription</keyword>
<evidence type="ECO:0000259" key="7">
    <source>
        <dbReference type="PROSITE" id="PS50090"/>
    </source>
</evidence>
<dbReference type="SMART" id="SM00717">
    <property type="entry name" value="SANT"/>
    <property type="match status" value="2"/>
</dbReference>
<dbReference type="PANTHER" id="PTHR44191">
    <property type="entry name" value="TRANSCRIPTION FACTOR KUA1"/>
    <property type="match status" value="1"/>
</dbReference>
<evidence type="ECO:0000256" key="1">
    <source>
        <dbReference type="ARBA" id="ARBA00004123"/>
    </source>
</evidence>
<evidence type="ECO:0000259" key="8">
    <source>
        <dbReference type="PROSITE" id="PS51293"/>
    </source>
</evidence>
<keyword evidence="2" id="KW-0805">Transcription regulation</keyword>
<evidence type="ECO:0008006" key="12">
    <source>
        <dbReference type="Google" id="ProtNLM"/>
    </source>
</evidence>
<feature type="domain" description="Myb-like" evidence="7">
    <location>
        <begin position="106"/>
        <end position="158"/>
    </location>
</feature>
<dbReference type="NCBIfam" id="TIGR01557">
    <property type="entry name" value="myb_SHAQKYF"/>
    <property type="match status" value="1"/>
</dbReference>